<dbReference type="OrthoDB" id="5326588at2759"/>
<dbReference type="EMBL" id="BGPR01002611">
    <property type="protein sequence ID" value="GBM76293.1"/>
    <property type="molecule type" value="Genomic_DNA"/>
</dbReference>
<accession>A0A4Y2IEY9</accession>
<sequence>MHRIINCFEHGSRIPAMLVLKLGREFYRGKYGMTGSSQTWTPDLDNEFGDLETNLATKSGTSKMLELSRYLYYGPRSGFIQMIPCDVMACRGD</sequence>
<protein>
    <submittedName>
        <fullName evidence="1">Uncharacterized protein</fullName>
    </submittedName>
</protein>
<evidence type="ECO:0000313" key="1">
    <source>
        <dbReference type="EMBL" id="GBM76293.1"/>
    </source>
</evidence>
<keyword evidence="2" id="KW-1185">Reference proteome</keyword>
<dbReference type="Proteomes" id="UP000499080">
    <property type="component" value="Unassembled WGS sequence"/>
</dbReference>
<name>A0A4Y2IEY9_ARAVE</name>
<gene>
    <name evidence="1" type="ORF">AVEN_81843_1</name>
</gene>
<proteinExistence type="predicted"/>
<comment type="caution">
    <text evidence="1">The sequence shown here is derived from an EMBL/GenBank/DDBJ whole genome shotgun (WGS) entry which is preliminary data.</text>
</comment>
<reference evidence="1 2" key="1">
    <citation type="journal article" date="2019" name="Sci. Rep.">
        <title>Orb-weaving spider Araneus ventricosus genome elucidates the spidroin gene catalogue.</title>
        <authorList>
            <person name="Kono N."/>
            <person name="Nakamura H."/>
            <person name="Ohtoshi R."/>
            <person name="Moran D.A.P."/>
            <person name="Shinohara A."/>
            <person name="Yoshida Y."/>
            <person name="Fujiwara M."/>
            <person name="Mori M."/>
            <person name="Tomita M."/>
            <person name="Arakawa K."/>
        </authorList>
    </citation>
    <scope>NUCLEOTIDE SEQUENCE [LARGE SCALE GENOMIC DNA]</scope>
</reference>
<dbReference type="AlphaFoldDB" id="A0A4Y2IEY9"/>
<evidence type="ECO:0000313" key="2">
    <source>
        <dbReference type="Proteomes" id="UP000499080"/>
    </source>
</evidence>
<organism evidence="1 2">
    <name type="scientific">Araneus ventricosus</name>
    <name type="common">Orbweaver spider</name>
    <name type="synonym">Epeira ventricosa</name>
    <dbReference type="NCBI Taxonomy" id="182803"/>
    <lineage>
        <taxon>Eukaryota</taxon>
        <taxon>Metazoa</taxon>
        <taxon>Ecdysozoa</taxon>
        <taxon>Arthropoda</taxon>
        <taxon>Chelicerata</taxon>
        <taxon>Arachnida</taxon>
        <taxon>Araneae</taxon>
        <taxon>Araneomorphae</taxon>
        <taxon>Entelegynae</taxon>
        <taxon>Araneoidea</taxon>
        <taxon>Araneidae</taxon>
        <taxon>Araneus</taxon>
    </lineage>
</organism>